<dbReference type="SUPFAM" id="SSF52218">
    <property type="entry name" value="Flavoproteins"/>
    <property type="match status" value="1"/>
</dbReference>
<proteinExistence type="predicted"/>
<gene>
    <name evidence="2" type="ORF">SAMN04487834_11113</name>
</gene>
<organism evidence="2 3">
    <name type="scientific">Sharpea azabuensis</name>
    <dbReference type="NCBI Taxonomy" id="322505"/>
    <lineage>
        <taxon>Bacteria</taxon>
        <taxon>Bacillati</taxon>
        <taxon>Bacillota</taxon>
        <taxon>Erysipelotrichia</taxon>
        <taxon>Erysipelotrichales</taxon>
        <taxon>Coprobacillaceae</taxon>
        <taxon>Sharpea</taxon>
    </lineage>
</organism>
<dbReference type="InterPro" id="IPR052200">
    <property type="entry name" value="Protoporphyrinogen_IX_DH"/>
</dbReference>
<dbReference type="GO" id="GO:0070819">
    <property type="term" value="F:menaquinone-dependent protoporphyrinogen oxidase activity"/>
    <property type="evidence" value="ECO:0007669"/>
    <property type="project" value="TreeGrafter"/>
</dbReference>
<dbReference type="STRING" id="322505.SAMN04487836_11367"/>
<dbReference type="PANTHER" id="PTHR38030">
    <property type="entry name" value="PROTOPORPHYRINOGEN IX DEHYDROGENASE [MENAQUINONE]"/>
    <property type="match status" value="1"/>
</dbReference>
<dbReference type="PANTHER" id="PTHR38030:SF2">
    <property type="entry name" value="PROTOPORPHYRINOGEN IX DEHYDROGENASE [QUINONE]"/>
    <property type="match status" value="1"/>
</dbReference>
<dbReference type="GeneID" id="54120827"/>
<dbReference type="AlphaFoldDB" id="A0A1H6XXZ4"/>
<feature type="domain" description="Flavodoxin-like" evidence="1">
    <location>
        <begin position="14"/>
        <end position="112"/>
    </location>
</feature>
<dbReference type="InterPro" id="IPR029039">
    <property type="entry name" value="Flavoprotein-like_sf"/>
</dbReference>
<dbReference type="OrthoDB" id="4564047at2"/>
<keyword evidence="3" id="KW-1185">Reference proteome</keyword>
<evidence type="ECO:0000313" key="2">
    <source>
        <dbReference type="EMBL" id="SEJ33056.1"/>
    </source>
</evidence>
<dbReference type="Pfam" id="PF12641">
    <property type="entry name" value="Flavodoxin_3"/>
    <property type="match status" value="1"/>
</dbReference>
<sequence length="148" mass="16884">MSKIGIIFVSVHHENTLKVLQAMKDEVELDLIPINYVKSADLSQYDYLGFASGVYYNKLSNALMKQIKNLDLSNKKTFIVYTCGSHYKKYEAEAEEILKTKSTYLGTYYCRGYDTFGPLKLIGGIARKHPSIKDIRLAQAFITDIILR</sequence>
<dbReference type="eggNOG" id="COG0716">
    <property type="taxonomic scope" value="Bacteria"/>
</dbReference>
<reference evidence="3" key="1">
    <citation type="submission" date="2016-10" db="EMBL/GenBank/DDBJ databases">
        <authorList>
            <person name="Varghese N."/>
            <person name="Submissions S."/>
        </authorList>
    </citation>
    <scope>NUCLEOTIDE SEQUENCE [LARGE SCALE GENOMIC DNA]</scope>
    <source>
        <strain evidence="3">DSM 20406</strain>
    </source>
</reference>
<dbReference type="Proteomes" id="UP000183028">
    <property type="component" value="Unassembled WGS sequence"/>
</dbReference>
<dbReference type="RefSeq" id="WP_033163430.1">
    <property type="nucleotide sequence ID" value="NZ_FNYK01000111.1"/>
</dbReference>
<dbReference type="GO" id="GO:0006783">
    <property type="term" value="P:heme biosynthetic process"/>
    <property type="evidence" value="ECO:0007669"/>
    <property type="project" value="TreeGrafter"/>
</dbReference>
<accession>A0A1H6XXZ4</accession>
<evidence type="ECO:0000259" key="1">
    <source>
        <dbReference type="Pfam" id="PF12641"/>
    </source>
</evidence>
<protein>
    <submittedName>
        <fullName evidence="2">Flavodoxin</fullName>
    </submittedName>
</protein>
<dbReference type="EMBL" id="FNYK01000111">
    <property type="protein sequence ID" value="SEJ33056.1"/>
    <property type="molecule type" value="Genomic_DNA"/>
</dbReference>
<name>A0A1H6XXZ4_9FIRM</name>
<dbReference type="Gene3D" id="3.40.50.360">
    <property type="match status" value="1"/>
</dbReference>
<dbReference type="GO" id="GO:0010181">
    <property type="term" value="F:FMN binding"/>
    <property type="evidence" value="ECO:0007669"/>
    <property type="project" value="TreeGrafter"/>
</dbReference>
<dbReference type="InterPro" id="IPR008254">
    <property type="entry name" value="Flavodoxin/NO_synth"/>
</dbReference>
<evidence type="ECO:0000313" key="3">
    <source>
        <dbReference type="Proteomes" id="UP000183028"/>
    </source>
</evidence>